<gene>
    <name evidence="5" type="primary">Fam161b</name>
</gene>
<evidence type="ECO:0000256" key="1">
    <source>
        <dbReference type="ARBA" id="ARBA00006663"/>
    </source>
</evidence>
<evidence type="ECO:0000313" key="5">
    <source>
        <dbReference type="EMBL" id="CAB3244311.1"/>
    </source>
</evidence>
<proteinExistence type="evidence at transcript level"/>
<dbReference type="EMBL" id="LR785021">
    <property type="protein sequence ID" value="CAB3244311.1"/>
    <property type="molecule type" value="mRNA"/>
</dbReference>
<accession>A0A6F9DD58</accession>
<evidence type="ECO:0000256" key="4">
    <source>
        <dbReference type="SAM" id="MobiDB-lite"/>
    </source>
</evidence>
<dbReference type="GO" id="GO:0005929">
    <property type="term" value="C:cilium"/>
    <property type="evidence" value="ECO:0007669"/>
    <property type="project" value="TreeGrafter"/>
</dbReference>
<dbReference type="InterPro" id="IPR051655">
    <property type="entry name" value="FAM161"/>
</dbReference>
<sequence length="748" mass="87094">MDAHYMSKITMASVKRPVVKQSLTSYNSGHLGSASETKTKEFSEDVDPLYVHQPEPQNFSTYSASEPLTLQAFEMNRETLTAEFYGKLQSLRKEHKKTLKLLSQLYDESDTRQCHSQLSQHRKTPELNESRKLYSWTKSYHMDSESDDEPIQIPIHPSRAVHFQHETSSQDSQNISDDLQEDEYDAKMSDISSDANSNENEITRMWDDFHLESYIERKGPNKSIKAKRNNIRPKTAPPAKKEWSPIITIPKPFKMTLREEQKKGKSHTRSSHEITLCNQERADMEQDELGFKIRAREPPAHIYLPLYNEFKERQEQRSRFNRENAISTLVALQKPFSFAEREAQKQKIKEQQRQKEEKQKLRDIKKMANFEASPVPYSVHDPSVCDRIVEEGLYRKIKKKMRSEDLMRSSALPPRMQAHEMMANEKRRAWQREVDKQTAYTFRPETHNVPNFDALHKREQFEGYQRKCEQQTTTSEPFRLRTTERSRQKIESRIADADNLEGSFTKPTKSKRRPKTAVDMSLTDSIPARLTDTSRLRIENMRRSLQEAERVIQRAKQEDEERKERRKMIAQRVAQKSSGNDVVLTSASEKEEKLRQYKKQLRERQIEYKKFLHEVKQRVDERPLLFELQAEKMAKAQAEKRYKEILESSGLSDDFVVHKSRLSASSDGSTNLASRDLLATNDGYASDAFEPDDDTDSSSNYTETQKVSEESGGTAKVTFAESVDGGSSDSHDAKEREEETRTKEIEFE</sequence>
<dbReference type="InterPro" id="IPR019579">
    <property type="entry name" value="FAM161A/B"/>
</dbReference>
<feature type="compositionally biased region" description="Basic and acidic residues" evidence="4">
    <location>
        <begin position="729"/>
        <end position="748"/>
    </location>
</feature>
<evidence type="ECO:0000256" key="3">
    <source>
        <dbReference type="SAM" id="Coils"/>
    </source>
</evidence>
<feature type="coiled-coil region" evidence="3">
    <location>
        <begin position="538"/>
        <end position="648"/>
    </location>
</feature>
<feature type="region of interest" description="Disordered" evidence="4">
    <location>
        <begin position="683"/>
        <end position="748"/>
    </location>
</feature>
<name>A0A6F9DD58_9ASCI</name>
<dbReference type="PANTHER" id="PTHR21501:SF1">
    <property type="entry name" value="PROTEIN FAM-161"/>
    <property type="match status" value="1"/>
</dbReference>
<protein>
    <submittedName>
        <fullName evidence="5">Protein FAM161B</fullName>
    </submittedName>
</protein>
<comment type="similarity">
    <text evidence="1">Belongs to the FAM161 family.</text>
</comment>
<dbReference type="GO" id="GO:0005856">
    <property type="term" value="C:cytoskeleton"/>
    <property type="evidence" value="ECO:0007669"/>
    <property type="project" value="UniProtKB-ARBA"/>
</dbReference>
<dbReference type="PANTHER" id="PTHR21501">
    <property type="entry name" value="PROTEIN FAM-161"/>
    <property type="match status" value="1"/>
</dbReference>
<dbReference type="GO" id="GO:0044782">
    <property type="term" value="P:cilium organization"/>
    <property type="evidence" value="ECO:0007669"/>
    <property type="project" value="TreeGrafter"/>
</dbReference>
<dbReference type="AlphaFoldDB" id="A0A6F9DD58"/>
<reference evidence="5" key="1">
    <citation type="submission" date="2020-04" db="EMBL/GenBank/DDBJ databases">
        <authorList>
            <person name="Neveu A P."/>
        </authorList>
    </citation>
    <scope>NUCLEOTIDE SEQUENCE</scope>
    <source>
        <tissue evidence="5">Whole embryo</tissue>
    </source>
</reference>
<feature type="region of interest" description="Disordered" evidence="4">
    <location>
        <begin position="499"/>
        <end position="518"/>
    </location>
</feature>
<keyword evidence="2 3" id="KW-0175">Coiled coil</keyword>
<evidence type="ECO:0000256" key="2">
    <source>
        <dbReference type="ARBA" id="ARBA00023054"/>
    </source>
</evidence>
<organism evidence="5">
    <name type="scientific">Phallusia mammillata</name>
    <dbReference type="NCBI Taxonomy" id="59560"/>
    <lineage>
        <taxon>Eukaryota</taxon>
        <taxon>Metazoa</taxon>
        <taxon>Chordata</taxon>
        <taxon>Tunicata</taxon>
        <taxon>Ascidiacea</taxon>
        <taxon>Phlebobranchia</taxon>
        <taxon>Ascidiidae</taxon>
        <taxon>Phallusia</taxon>
    </lineage>
</organism>
<dbReference type="Pfam" id="PF10595">
    <property type="entry name" value="FAM161A_B"/>
    <property type="match status" value="1"/>
</dbReference>